<comment type="caution">
    <text evidence="17">The sequence shown here is derived from an EMBL/GenBank/DDBJ whole genome shotgun (WGS) entry which is preliminary data.</text>
</comment>
<dbReference type="GO" id="GO:0005829">
    <property type="term" value="C:cytosol"/>
    <property type="evidence" value="ECO:0007669"/>
    <property type="project" value="TreeGrafter"/>
</dbReference>
<dbReference type="Proteomes" id="UP000824204">
    <property type="component" value="Unassembled WGS sequence"/>
</dbReference>
<evidence type="ECO:0000256" key="14">
    <source>
        <dbReference type="PROSITE-ProRule" id="PRU00560"/>
    </source>
</evidence>
<dbReference type="SUPFAM" id="SSF52540">
    <property type="entry name" value="P-loop containing nucleoside triphosphate hydrolases"/>
    <property type="match status" value="1"/>
</dbReference>
<keyword evidence="6" id="KW-0269">Exonuclease</keyword>
<evidence type="ECO:0000256" key="4">
    <source>
        <dbReference type="ARBA" id="ARBA00022801"/>
    </source>
</evidence>
<evidence type="ECO:0000256" key="6">
    <source>
        <dbReference type="ARBA" id="ARBA00022839"/>
    </source>
</evidence>
<keyword evidence="1" id="KW-0540">Nuclease</keyword>
<dbReference type="GO" id="GO:0000725">
    <property type="term" value="P:recombinational repair"/>
    <property type="evidence" value="ECO:0007669"/>
    <property type="project" value="TreeGrafter"/>
</dbReference>
<dbReference type="Pfam" id="PF13361">
    <property type="entry name" value="UvrD_C"/>
    <property type="match status" value="1"/>
</dbReference>
<evidence type="ECO:0000256" key="9">
    <source>
        <dbReference type="ARBA" id="ARBA00023204"/>
    </source>
</evidence>
<dbReference type="EMBL" id="DXFX01000004">
    <property type="protein sequence ID" value="HIX06888.1"/>
    <property type="molecule type" value="Genomic_DNA"/>
</dbReference>
<dbReference type="Gene3D" id="3.40.50.300">
    <property type="entry name" value="P-loop containing nucleotide triphosphate hydrolases"/>
    <property type="match status" value="4"/>
</dbReference>
<evidence type="ECO:0000256" key="13">
    <source>
        <dbReference type="ARBA" id="ARBA00048988"/>
    </source>
</evidence>
<comment type="catalytic activity">
    <reaction evidence="11">
        <text>Couples ATP hydrolysis with the unwinding of duplex DNA by translocating in the 3'-5' direction.</text>
        <dbReference type="EC" id="5.6.2.4"/>
    </reaction>
</comment>
<dbReference type="InterPro" id="IPR014017">
    <property type="entry name" value="DNA_helicase_UvrD-like_C"/>
</dbReference>
<dbReference type="EC" id="5.6.2.4" evidence="12"/>
<dbReference type="SUPFAM" id="SSF52980">
    <property type="entry name" value="Restriction endonuclease-like"/>
    <property type="match status" value="1"/>
</dbReference>
<keyword evidence="4 14" id="KW-0378">Hydrolase</keyword>
<sequence>MSKRNPTSEQRAAILAGGEILVSASAGSGKTYVMVEKLIALILDEKADVSSVLAVTFTKLAAAEMKERLRAALVDRINEEKDAEKRTRLKNQLAEVSASDISTVHSFCTNVIRRYFYETDVAGNFRVADEEESQKMLERAVSLTFDSLLEAKDPQFLRLCRIYAGSKGFSKLKDTLLKAYKKLVARADYIGFLQGLPQKYTEQSFDAVAEEVFAPVRASAKRLAEVCTELSELIRPYAEQDMISSKQEDFFRERITLGNSLAEAKDLFEGAEILLRYGKLTAKPKWKGFSKGEKPEEIEQLDRRMSKIKDRVDGIKESFDGLRPREEELAAFLDSEKTSSALCALLIAFDGQYNQLKRRAGVLDFSDLEQKCLQLLEIDRVRAEVASRYTHIFVDEYQDVNPVQERILSLIAGENVFMVGDAKQSIYGFRGCNASFFTEKYERLKKQGRALTLNGNFRSCSKILDTVNDLFSQAMTQETCSIDYKATSMMKPGTEEQIGGEVCIEFVSDEPDEEEEEEKKERDVYSVAGHMDAEQGEYFAEAALIADLVCEEASRTRHDPVLGEVRNGYGDIVVLTRSKQGQMQRIVRELVRRGIPVAASAEVNICDYSEVKTAIALLEYLDNGEQDIPLAAALKSPLGGLTDAELARIRLASREKESFCAACERYAQGKDETAQKIRAFYEKTDRLRLEAGVRGAAEMLNRIFDVSGMELALLSTSCGAEKVRRLQRLVSACADLTIPQFLEKLKNSEKGIGFAESGGENAVRVMTMHASKGLEFPVVIVAGMNAPFSNEDMKGILFDDEWGFAAHAYDLEGYVSSATLLRTAVKRRLVRKRAEDEMRILYVALTRAKSTLHLIFSKEKDYDDEGTKSAGSFADFIDINRFAHLRRNVYGSELEPPQTRVLTAQPADEELCRAISSHYRPAYPYADSLALPVKTSASALLRSSTPVREAYKDAEQEDERLQGEFYASKTDAQTGTAYHAFLERADFSAPPREEAARVCALLAQEGFAGVEEEKGVQILSLPLFARLKGYELFRERAFLLTLPANRLYETTSEDEVLVQGVVDLMAVKGEECVVVDYKYSSHGAERLLQDYTPQLKIYAAAAAKQAGIRKVSAYILNIALGFFVEVPLS</sequence>
<feature type="domain" description="UvrD-like helicase C-terminal" evidence="16">
    <location>
        <begin position="497"/>
        <end position="773"/>
    </location>
</feature>
<dbReference type="AlphaFoldDB" id="A0A9D1V6L2"/>
<evidence type="ECO:0000313" key="17">
    <source>
        <dbReference type="EMBL" id="HIX06888.1"/>
    </source>
</evidence>
<evidence type="ECO:0000256" key="12">
    <source>
        <dbReference type="ARBA" id="ARBA00034808"/>
    </source>
</evidence>
<keyword evidence="7 14" id="KW-0067">ATP-binding</keyword>
<keyword evidence="3" id="KW-0227">DNA damage</keyword>
<dbReference type="GO" id="GO:0033202">
    <property type="term" value="C:DNA helicase complex"/>
    <property type="evidence" value="ECO:0007669"/>
    <property type="project" value="TreeGrafter"/>
</dbReference>
<dbReference type="PROSITE" id="PS51217">
    <property type="entry name" value="UVRD_HELICASE_CTER"/>
    <property type="match status" value="1"/>
</dbReference>
<dbReference type="PANTHER" id="PTHR11070:SF48">
    <property type="entry name" value="ATP-DEPENDENT HELICASE_NUCLEASE SUBUNIT A"/>
    <property type="match status" value="1"/>
</dbReference>
<organism evidence="17 18">
    <name type="scientific">Candidatus Borkfalkia faecipullorum</name>
    <dbReference type="NCBI Taxonomy" id="2838510"/>
    <lineage>
        <taxon>Bacteria</taxon>
        <taxon>Bacillati</taxon>
        <taxon>Bacillota</taxon>
        <taxon>Clostridia</taxon>
        <taxon>Christensenellales</taxon>
        <taxon>Christensenellaceae</taxon>
        <taxon>Candidatus Borkfalkia</taxon>
    </lineage>
</organism>
<dbReference type="InterPro" id="IPR027417">
    <property type="entry name" value="P-loop_NTPase"/>
</dbReference>
<gene>
    <name evidence="17" type="ORF">H9741_00265</name>
</gene>
<evidence type="ECO:0000256" key="7">
    <source>
        <dbReference type="ARBA" id="ARBA00022840"/>
    </source>
</evidence>
<keyword evidence="2 14" id="KW-0547">Nucleotide-binding</keyword>
<dbReference type="Pfam" id="PF12705">
    <property type="entry name" value="PDDEXK_1"/>
    <property type="match status" value="1"/>
</dbReference>
<evidence type="ECO:0000256" key="10">
    <source>
        <dbReference type="ARBA" id="ARBA00023235"/>
    </source>
</evidence>
<comment type="catalytic activity">
    <reaction evidence="13">
        <text>ATP + H2O = ADP + phosphate + H(+)</text>
        <dbReference type="Rhea" id="RHEA:13065"/>
        <dbReference type="ChEBI" id="CHEBI:15377"/>
        <dbReference type="ChEBI" id="CHEBI:15378"/>
        <dbReference type="ChEBI" id="CHEBI:30616"/>
        <dbReference type="ChEBI" id="CHEBI:43474"/>
        <dbReference type="ChEBI" id="CHEBI:456216"/>
        <dbReference type="EC" id="5.6.2.4"/>
    </reaction>
</comment>
<feature type="domain" description="UvrD-like helicase ATP-binding" evidence="15">
    <location>
        <begin position="3"/>
        <end position="460"/>
    </location>
</feature>
<dbReference type="Gene3D" id="3.90.320.10">
    <property type="match status" value="1"/>
</dbReference>
<dbReference type="Gene3D" id="1.10.486.10">
    <property type="entry name" value="PCRA, domain 4"/>
    <property type="match status" value="1"/>
</dbReference>
<dbReference type="GO" id="GO:0005524">
    <property type="term" value="F:ATP binding"/>
    <property type="evidence" value="ECO:0007669"/>
    <property type="project" value="UniProtKB-UniRule"/>
</dbReference>
<reference evidence="17" key="1">
    <citation type="journal article" date="2021" name="PeerJ">
        <title>Extensive microbial diversity within the chicken gut microbiome revealed by metagenomics and culture.</title>
        <authorList>
            <person name="Gilroy R."/>
            <person name="Ravi A."/>
            <person name="Getino M."/>
            <person name="Pursley I."/>
            <person name="Horton D.L."/>
            <person name="Alikhan N.F."/>
            <person name="Baker D."/>
            <person name="Gharbi K."/>
            <person name="Hall N."/>
            <person name="Watson M."/>
            <person name="Adriaenssens E.M."/>
            <person name="Foster-Nyarko E."/>
            <person name="Jarju S."/>
            <person name="Secka A."/>
            <person name="Antonio M."/>
            <person name="Oren A."/>
            <person name="Chaudhuri R.R."/>
            <person name="La Ragione R."/>
            <person name="Hildebrand F."/>
            <person name="Pallen M.J."/>
        </authorList>
    </citation>
    <scope>NUCLEOTIDE SEQUENCE</scope>
    <source>
        <strain evidence="17">811</strain>
    </source>
</reference>
<evidence type="ECO:0000256" key="5">
    <source>
        <dbReference type="ARBA" id="ARBA00022806"/>
    </source>
</evidence>
<dbReference type="GO" id="GO:0004527">
    <property type="term" value="F:exonuclease activity"/>
    <property type="evidence" value="ECO:0007669"/>
    <property type="project" value="UniProtKB-KW"/>
</dbReference>
<dbReference type="Pfam" id="PF00580">
    <property type="entry name" value="UvrD-helicase"/>
    <property type="match status" value="1"/>
</dbReference>
<dbReference type="GO" id="GO:0043138">
    <property type="term" value="F:3'-5' DNA helicase activity"/>
    <property type="evidence" value="ECO:0007669"/>
    <property type="project" value="UniProtKB-EC"/>
</dbReference>
<accession>A0A9D1V6L2</accession>
<evidence type="ECO:0000256" key="3">
    <source>
        <dbReference type="ARBA" id="ARBA00022763"/>
    </source>
</evidence>
<dbReference type="InterPro" id="IPR011604">
    <property type="entry name" value="PDDEXK-like_dom_sf"/>
</dbReference>
<evidence type="ECO:0000256" key="8">
    <source>
        <dbReference type="ARBA" id="ARBA00023125"/>
    </source>
</evidence>
<evidence type="ECO:0000256" key="11">
    <source>
        <dbReference type="ARBA" id="ARBA00034617"/>
    </source>
</evidence>
<keyword evidence="9" id="KW-0234">DNA repair</keyword>
<dbReference type="InterPro" id="IPR011335">
    <property type="entry name" value="Restrct_endonuc-II-like"/>
</dbReference>
<reference evidence="17" key="2">
    <citation type="submission" date="2021-04" db="EMBL/GenBank/DDBJ databases">
        <authorList>
            <person name="Gilroy R."/>
        </authorList>
    </citation>
    <scope>NUCLEOTIDE SEQUENCE</scope>
    <source>
        <strain evidence="17">811</strain>
    </source>
</reference>
<protein>
    <recommendedName>
        <fullName evidence="12">DNA 3'-5' helicase</fullName>
        <ecNumber evidence="12">5.6.2.4</ecNumber>
    </recommendedName>
</protein>
<dbReference type="InterPro" id="IPR038726">
    <property type="entry name" value="PDDEXK_AddAB-type"/>
</dbReference>
<keyword evidence="5 14" id="KW-0347">Helicase</keyword>
<keyword evidence="10" id="KW-0413">Isomerase</keyword>
<dbReference type="CDD" id="cd17932">
    <property type="entry name" value="DEXQc_UvrD"/>
    <property type="match status" value="1"/>
</dbReference>
<proteinExistence type="predicted"/>
<evidence type="ECO:0000313" key="18">
    <source>
        <dbReference type="Proteomes" id="UP000824204"/>
    </source>
</evidence>
<dbReference type="InterPro" id="IPR014016">
    <property type="entry name" value="UvrD-like_ATP-bd"/>
</dbReference>
<name>A0A9D1V6L2_9FIRM</name>
<keyword evidence="8" id="KW-0238">DNA-binding</keyword>
<feature type="binding site" evidence="14">
    <location>
        <begin position="24"/>
        <end position="31"/>
    </location>
    <ligand>
        <name>ATP</name>
        <dbReference type="ChEBI" id="CHEBI:30616"/>
    </ligand>
</feature>
<dbReference type="InterPro" id="IPR000212">
    <property type="entry name" value="DNA_helicase_UvrD/REP"/>
</dbReference>
<evidence type="ECO:0000256" key="1">
    <source>
        <dbReference type="ARBA" id="ARBA00022722"/>
    </source>
</evidence>
<dbReference type="PANTHER" id="PTHR11070">
    <property type="entry name" value="UVRD / RECB / PCRA DNA HELICASE FAMILY MEMBER"/>
    <property type="match status" value="1"/>
</dbReference>
<evidence type="ECO:0000259" key="16">
    <source>
        <dbReference type="PROSITE" id="PS51217"/>
    </source>
</evidence>
<dbReference type="GO" id="GO:0003677">
    <property type="term" value="F:DNA binding"/>
    <property type="evidence" value="ECO:0007669"/>
    <property type="project" value="UniProtKB-KW"/>
</dbReference>
<dbReference type="PROSITE" id="PS51198">
    <property type="entry name" value="UVRD_HELICASE_ATP_BIND"/>
    <property type="match status" value="1"/>
</dbReference>
<evidence type="ECO:0000259" key="15">
    <source>
        <dbReference type="PROSITE" id="PS51198"/>
    </source>
</evidence>
<evidence type="ECO:0000256" key="2">
    <source>
        <dbReference type="ARBA" id="ARBA00022741"/>
    </source>
</evidence>